<feature type="region of interest" description="Disordered" evidence="1">
    <location>
        <begin position="23"/>
        <end position="55"/>
    </location>
</feature>
<name>A0A9P6JGD5_9FUNG</name>
<protein>
    <submittedName>
        <fullName evidence="2">Uncharacterized protein</fullName>
    </submittedName>
</protein>
<feature type="compositionally biased region" description="Pro residues" evidence="1">
    <location>
        <begin position="42"/>
        <end position="55"/>
    </location>
</feature>
<dbReference type="OrthoDB" id="432528at2759"/>
<evidence type="ECO:0000313" key="2">
    <source>
        <dbReference type="EMBL" id="KAF9973116.1"/>
    </source>
</evidence>
<dbReference type="EMBL" id="JAAAHW010004581">
    <property type="protein sequence ID" value="KAF9973116.1"/>
    <property type="molecule type" value="Genomic_DNA"/>
</dbReference>
<keyword evidence="3" id="KW-1185">Reference proteome</keyword>
<feature type="compositionally biased region" description="Polar residues" evidence="1">
    <location>
        <begin position="23"/>
        <end position="34"/>
    </location>
</feature>
<proteinExistence type="predicted"/>
<organism evidence="2 3">
    <name type="scientific">Modicella reniformis</name>
    <dbReference type="NCBI Taxonomy" id="1440133"/>
    <lineage>
        <taxon>Eukaryota</taxon>
        <taxon>Fungi</taxon>
        <taxon>Fungi incertae sedis</taxon>
        <taxon>Mucoromycota</taxon>
        <taxon>Mortierellomycotina</taxon>
        <taxon>Mortierellomycetes</taxon>
        <taxon>Mortierellales</taxon>
        <taxon>Mortierellaceae</taxon>
        <taxon>Modicella</taxon>
    </lineage>
</organism>
<dbReference type="Proteomes" id="UP000749646">
    <property type="component" value="Unassembled WGS sequence"/>
</dbReference>
<accession>A0A9P6JGD5</accession>
<comment type="caution">
    <text evidence="2">The sequence shown here is derived from an EMBL/GenBank/DDBJ whole genome shotgun (WGS) entry which is preliminary data.</text>
</comment>
<reference evidence="2" key="1">
    <citation type="journal article" date="2020" name="Fungal Divers.">
        <title>Resolving the Mortierellaceae phylogeny through synthesis of multi-gene phylogenetics and phylogenomics.</title>
        <authorList>
            <person name="Vandepol N."/>
            <person name="Liber J."/>
            <person name="Desiro A."/>
            <person name="Na H."/>
            <person name="Kennedy M."/>
            <person name="Barry K."/>
            <person name="Grigoriev I.V."/>
            <person name="Miller A.N."/>
            <person name="O'Donnell K."/>
            <person name="Stajich J.E."/>
            <person name="Bonito G."/>
        </authorList>
    </citation>
    <scope>NUCLEOTIDE SEQUENCE</scope>
    <source>
        <strain evidence="2">MES-2147</strain>
    </source>
</reference>
<gene>
    <name evidence="2" type="ORF">BGZ65_009437</name>
</gene>
<evidence type="ECO:0000256" key="1">
    <source>
        <dbReference type="SAM" id="MobiDB-lite"/>
    </source>
</evidence>
<feature type="non-terminal residue" evidence="2">
    <location>
        <position position="55"/>
    </location>
</feature>
<sequence>LTAGGATNNVFVLDTITNTWQTSYTPNNLAQTSTKPEDWPGYKPPPVLPKPPADG</sequence>
<dbReference type="AlphaFoldDB" id="A0A9P6JGD5"/>
<feature type="non-terminal residue" evidence="2">
    <location>
        <position position="1"/>
    </location>
</feature>
<evidence type="ECO:0000313" key="3">
    <source>
        <dbReference type="Proteomes" id="UP000749646"/>
    </source>
</evidence>